<gene>
    <name evidence="2" type="ORF">LCGC14_2640270</name>
</gene>
<sequence length="53" mass="5892">MKQIEDAACGCPRYDSGHGIQKVHNDKCAERAEPKVKKGRAAAAKARKKKRKK</sequence>
<comment type="caution">
    <text evidence="2">The sequence shown here is derived from an EMBL/GenBank/DDBJ whole genome shotgun (WGS) entry which is preliminary data.</text>
</comment>
<evidence type="ECO:0000313" key="2">
    <source>
        <dbReference type="EMBL" id="KKK98686.1"/>
    </source>
</evidence>
<dbReference type="AlphaFoldDB" id="A0A0F9CPY8"/>
<accession>A0A0F9CPY8</accession>
<protein>
    <submittedName>
        <fullName evidence="2">Uncharacterized protein</fullName>
    </submittedName>
</protein>
<evidence type="ECO:0000256" key="1">
    <source>
        <dbReference type="SAM" id="MobiDB-lite"/>
    </source>
</evidence>
<proteinExistence type="predicted"/>
<feature type="region of interest" description="Disordered" evidence="1">
    <location>
        <begin position="31"/>
        <end position="53"/>
    </location>
</feature>
<name>A0A0F9CPY8_9ZZZZ</name>
<reference evidence="2" key="1">
    <citation type="journal article" date="2015" name="Nature">
        <title>Complex archaea that bridge the gap between prokaryotes and eukaryotes.</title>
        <authorList>
            <person name="Spang A."/>
            <person name="Saw J.H."/>
            <person name="Jorgensen S.L."/>
            <person name="Zaremba-Niedzwiedzka K."/>
            <person name="Martijn J."/>
            <person name="Lind A.E."/>
            <person name="van Eijk R."/>
            <person name="Schleper C."/>
            <person name="Guy L."/>
            <person name="Ettema T.J."/>
        </authorList>
    </citation>
    <scope>NUCLEOTIDE SEQUENCE</scope>
</reference>
<feature type="compositionally biased region" description="Basic residues" evidence="1">
    <location>
        <begin position="37"/>
        <end position="53"/>
    </location>
</feature>
<dbReference type="EMBL" id="LAZR01045518">
    <property type="protein sequence ID" value="KKK98686.1"/>
    <property type="molecule type" value="Genomic_DNA"/>
</dbReference>
<organism evidence="2">
    <name type="scientific">marine sediment metagenome</name>
    <dbReference type="NCBI Taxonomy" id="412755"/>
    <lineage>
        <taxon>unclassified sequences</taxon>
        <taxon>metagenomes</taxon>
        <taxon>ecological metagenomes</taxon>
    </lineage>
</organism>